<evidence type="ECO:0000313" key="2">
    <source>
        <dbReference type="EMBL" id="GLI21497.1"/>
    </source>
</evidence>
<evidence type="ECO:0000313" key="5">
    <source>
        <dbReference type="Proteomes" id="UP001245370"/>
    </source>
</evidence>
<sequence>MTRPTRRLFSLSLVAGSLLVLAGAASGAETTPLFKIVTVKDEIVVGLSPQDVTALGGSDVTAIGRALKAKGEVTLWRYAVRKGADGALEQAPVARVSILGNDSLRVEPYTTPLKIIAPQ</sequence>
<dbReference type="AlphaFoldDB" id="A0A9W6FKP6"/>
<feature type="signal peptide" evidence="1">
    <location>
        <begin position="1"/>
        <end position="27"/>
    </location>
</feature>
<keyword evidence="1" id="KW-0732">Signal</keyword>
<proteinExistence type="predicted"/>
<dbReference type="EMBL" id="JAVDPY010000002">
    <property type="protein sequence ID" value="MDR6333221.1"/>
    <property type="molecule type" value="Genomic_DNA"/>
</dbReference>
<dbReference type="Proteomes" id="UP001144397">
    <property type="component" value="Unassembled WGS sequence"/>
</dbReference>
<dbReference type="Proteomes" id="UP001245370">
    <property type="component" value="Unassembled WGS sequence"/>
</dbReference>
<evidence type="ECO:0000313" key="3">
    <source>
        <dbReference type="EMBL" id="MDR6333221.1"/>
    </source>
</evidence>
<dbReference type="GeneID" id="95761965"/>
<gene>
    <name evidence="3" type="ORF">GGQ86_001685</name>
    <name evidence="2" type="ORF">XFLAVUS301_11710</name>
</gene>
<accession>A0A9W6FKP6</accession>
<keyword evidence="5" id="KW-1185">Reference proteome</keyword>
<protein>
    <submittedName>
        <fullName evidence="2">Uncharacterized protein</fullName>
    </submittedName>
</protein>
<evidence type="ECO:0000313" key="4">
    <source>
        <dbReference type="Proteomes" id="UP001144397"/>
    </source>
</evidence>
<reference evidence="2" key="1">
    <citation type="submission" date="2022-12" db="EMBL/GenBank/DDBJ databases">
        <title>Reference genome sequencing for broad-spectrum identification of bacterial and archaeal isolates by mass spectrometry.</title>
        <authorList>
            <person name="Sekiguchi Y."/>
            <person name="Tourlousse D.M."/>
        </authorList>
    </citation>
    <scope>NUCLEOTIDE SEQUENCE</scope>
    <source>
        <strain evidence="2">301</strain>
    </source>
</reference>
<comment type="caution">
    <text evidence="2">The sequence shown here is derived from an EMBL/GenBank/DDBJ whole genome shotgun (WGS) entry which is preliminary data.</text>
</comment>
<name>A0A9W6FKP6_XANFL</name>
<reference evidence="3 5" key="2">
    <citation type="submission" date="2023-07" db="EMBL/GenBank/DDBJ databases">
        <title>Genomic Encyclopedia of Type Strains, Phase IV (KMG-IV): sequencing the most valuable type-strain genomes for metagenomic binning, comparative biology and taxonomic classification.</title>
        <authorList>
            <person name="Goeker M."/>
        </authorList>
    </citation>
    <scope>NUCLEOTIDE SEQUENCE [LARGE SCALE GENOMIC DNA]</scope>
    <source>
        <strain evidence="3 5">DSM 338</strain>
    </source>
</reference>
<organism evidence="2 4">
    <name type="scientific">Xanthobacter flavus</name>
    <dbReference type="NCBI Taxonomy" id="281"/>
    <lineage>
        <taxon>Bacteria</taxon>
        <taxon>Pseudomonadati</taxon>
        <taxon>Pseudomonadota</taxon>
        <taxon>Alphaproteobacteria</taxon>
        <taxon>Hyphomicrobiales</taxon>
        <taxon>Xanthobacteraceae</taxon>
        <taxon>Xanthobacter</taxon>
    </lineage>
</organism>
<evidence type="ECO:0000256" key="1">
    <source>
        <dbReference type="SAM" id="SignalP"/>
    </source>
</evidence>
<feature type="chain" id="PRO_5040737589" evidence="1">
    <location>
        <begin position="28"/>
        <end position="119"/>
    </location>
</feature>
<dbReference type="EMBL" id="BSDO01000001">
    <property type="protein sequence ID" value="GLI21497.1"/>
    <property type="molecule type" value="Genomic_DNA"/>
</dbReference>
<dbReference type="RefSeq" id="WP_281806090.1">
    <property type="nucleotide sequence ID" value="NZ_BSDO01000001.1"/>
</dbReference>